<evidence type="ECO:0000313" key="1">
    <source>
        <dbReference type="EMBL" id="KAJ2899249.1"/>
    </source>
</evidence>
<evidence type="ECO:0000313" key="2">
    <source>
        <dbReference type="Proteomes" id="UP001139981"/>
    </source>
</evidence>
<comment type="caution">
    <text evidence="1">The sequence shown here is derived from an EMBL/GenBank/DDBJ whole genome shotgun (WGS) entry which is preliminary data.</text>
</comment>
<proteinExistence type="predicted"/>
<sequence length="1255" mass="134316">MAISDLASHLNNLSAALSKEDGEQYTGALIELLLDAQSYVQNLATECLGQIFKLIDTNTTLTTVTNICTRIAKRTSSDGASALSVALRVLVSRVAESTEDKSFVVLLAQPIVSALSKSKDLPADVNIDMFAALSEVIESAGALLAVSSGPADSIQALLLDYSTHPNPNLVRRAFAVLGKFVVHVTGERSVNALNTIFERYQDCAKESDKAVLLGVLVAIARQRPACIKPVVVPIIDSELKTVNDCETDLRVTSLLAFETIVRSCSELVGDRSSEIYAAAIKAAKYDPSYNYDGDDDDEMASGSDGDDLEEEFGDEFDDDIYDDHDDTAWNIRTGGIRLLGTLAKSDLISPADAVAKIGSALIGGFKDRVDAVRTEVLTTYTAMLDTIKARLGAESGAASTQDMEVEHAAVDAVVQQAPQAVSALLSAMKQYPKSTETKQLAFTVLGRIASVRRSALDSQLASIQPIVLSALTANDSAGALQTAATSIVRTNLKLDVLEFVRELVTRRSMTDAADEFLFAVKDGIKCNASSKTAQVPATTFSVAGDVLVSLRLAVDTTSHDTSRYVAWIQDMATLAIAAAGTSDMHLRTNVYNFIGTVLSQFGDVIDAAIVDQALSILMAWKNGTANVLALINALTMTLSASTHLPRERIVAAAPLILEQVDPLLRQNEVKVYASALAVVQSLSNYGDLATPAANERILLGIVGIIEKSPTSPPVVALQTLANVCAQVSEESIKQIAPKLINLLSVASVHDKQSSGALEQVYEAVGKSFPSTTEQWKSGILSNWQQSYASFDKQHKSKNNDAILAQFPSSALANAARSILALFVGHYKAVGQAWADGFLSDLLFAEPRSTTEVALTCLALRVLGYAAASGLLAQAADMAKQFYAYVESSNDDVRNEAAFALGNYVGNYSDLLSALFSNATASTGASASSKLVAVKAALDLAVATRRNAATAESAWTQVTSYVEASEKPVPDVVAQILAIFVFAFPDVYIPQLASCIANSTSSTAKVSFITAFRTVLADKHLSPQCDAQIKLVLPTVLSRISDADINVRRLTLLALYTLIQTKLELVEDTIPSIQPALFQQTVIDLSVVREIAMGPFKRKIDDGLEMRKVAYMCVQLLVRHMLPVVDGAALVDCVVRGMPDDPEVRAIVQHLVMETASTFPNNYVERLDDIGTAINEVREIKVHKSAVKQEADKKEDAIKVVVSIAAKLQPFAKPAHSPGGMFATMLADMTNPSNESLYKYYKACTESSPSSSAASK</sequence>
<accession>A0ACC1M7Q3</accession>
<name>A0ACC1M7Q3_9FUNG</name>
<protein>
    <submittedName>
        <fullName evidence="1">Uncharacterized protein</fullName>
    </submittedName>
</protein>
<reference evidence="1" key="1">
    <citation type="submission" date="2022-07" db="EMBL/GenBank/DDBJ databases">
        <title>Phylogenomic reconstructions and comparative analyses of Kickxellomycotina fungi.</title>
        <authorList>
            <person name="Reynolds N.K."/>
            <person name="Stajich J.E."/>
            <person name="Barry K."/>
            <person name="Grigoriev I.V."/>
            <person name="Crous P."/>
            <person name="Smith M.E."/>
        </authorList>
    </citation>
    <scope>NUCLEOTIDE SEQUENCE</scope>
    <source>
        <strain evidence="1">CBS 190363</strain>
    </source>
</reference>
<dbReference type="EMBL" id="JANBVB010000032">
    <property type="protein sequence ID" value="KAJ2899249.1"/>
    <property type="molecule type" value="Genomic_DNA"/>
</dbReference>
<organism evidence="1 2">
    <name type="scientific">Coemansia aciculifera</name>
    <dbReference type="NCBI Taxonomy" id="417176"/>
    <lineage>
        <taxon>Eukaryota</taxon>
        <taxon>Fungi</taxon>
        <taxon>Fungi incertae sedis</taxon>
        <taxon>Zoopagomycota</taxon>
        <taxon>Kickxellomycotina</taxon>
        <taxon>Kickxellomycetes</taxon>
        <taxon>Kickxellales</taxon>
        <taxon>Kickxellaceae</taxon>
        <taxon>Coemansia</taxon>
    </lineage>
</organism>
<gene>
    <name evidence="1" type="ORF">IWW38_001063</name>
</gene>
<dbReference type="Proteomes" id="UP001139981">
    <property type="component" value="Unassembled WGS sequence"/>
</dbReference>
<keyword evidence="2" id="KW-1185">Reference proteome</keyword>